<dbReference type="PANTHER" id="PTHR44227">
    <property type="match status" value="1"/>
</dbReference>
<dbReference type="SMART" id="SM00028">
    <property type="entry name" value="TPR"/>
    <property type="match status" value="10"/>
</dbReference>
<keyword evidence="4" id="KW-1133">Transmembrane helix</keyword>
<dbReference type="KEGG" id="dol:Dole_2419"/>
<evidence type="ECO:0000256" key="2">
    <source>
        <dbReference type="ARBA" id="ARBA00022803"/>
    </source>
</evidence>
<feature type="repeat" description="TPR" evidence="3">
    <location>
        <begin position="493"/>
        <end position="526"/>
    </location>
</feature>
<dbReference type="InterPro" id="IPR052346">
    <property type="entry name" value="O-mannosyl-transferase_TMTC"/>
</dbReference>
<evidence type="ECO:0000313" key="5">
    <source>
        <dbReference type="EMBL" id="ABW68223.1"/>
    </source>
</evidence>
<feature type="transmembrane region" description="Helical" evidence="4">
    <location>
        <begin position="384"/>
        <end position="401"/>
    </location>
</feature>
<gene>
    <name evidence="5" type="ordered locus">Dole_2419</name>
</gene>
<dbReference type="STRING" id="96561.Dole_2419"/>
<dbReference type="Pfam" id="PF13432">
    <property type="entry name" value="TPR_16"/>
    <property type="match status" value="1"/>
</dbReference>
<feature type="transmembrane region" description="Helical" evidence="4">
    <location>
        <begin position="306"/>
        <end position="324"/>
    </location>
</feature>
<feature type="transmembrane region" description="Helical" evidence="4">
    <location>
        <begin position="89"/>
        <end position="110"/>
    </location>
</feature>
<dbReference type="Gene3D" id="1.25.40.10">
    <property type="entry name" value="Tetratricopeptide repeat domain"/>
    <property type="match status" value="2"/>
</dbReference>
<dbReference type="Pfam" id="PF13424">
    <property type="entry name" value="TPR_12"/>
    <property type="match status" value="1"/>
</dbReference>
<feature type="repeat" description="TPR" evidence="3">
    <location>
        <begin position="595"/>
        <end position="628"/>
    </location>
</feature>
<dbReference type="InterPro" id="IPR019734">
    <property type="entry name" value="TPR_rpt"/>
</dbReference>
<feature type="repeat" description="TPR" evidence="3">
    <location>
        <begin position="697"/>
        <end position="730"/>
    </location>
</feature>
<feature type="transmembrane region" description="Helical" evidence="4">
    <location>
        <begin position="229"/>
        <end position="247"/>
    </location>
</feature>
<dbReference type="Proteomes" id="UP000008561">
    <property type="component" value="Chromosome"/>
</dbReference>
<evidence type="ECO:0000256" key="1">
    <source>
        <dbReference type="ARBA" id="ARBA00022737"/>
    </source>
</evidence>
<dbReference type="OrthoDB" id="9778850at2"/>
<keyword evidence="6" id="KW-1185">Reference proteome</keyword>
<sequence length="792" mass="87184">MRSPATSAGFWQAGATLLLLAAAGVVLYSNSLTAPFVFDDLPNIFENPHIRITRLSFPDLADAATVGTRRPVASLTFALNYYVHGYNVAGYHVVNIAIHILTGFLMFLVVRQTLGLTGNEKKELIAALAALVWLVNPVHTQAVTYIVQRMTALATLFFLFALYLYIKGRLRQRTGRPLGILFFALCGLSGILAVLSKQIAATLPFFVLVYEWYFFQDLDRAWVKQQAKWIGGAVVIIGALAAIYLGASPIEKIMAMYDSQGFTMGQRLLTEPRVIFLYLSLLFFPHPGRLNLDYDFPISVSLVDPVTTLVSILGLIGLVAAAFVTAKRKRLVSFAIVWFLGNLAIESSFLGLALVFEHRTYLPSVFVVAALAWAAVTYIRPRPLAIGFLCALTLLWGFWTYQRNAIWADEVALWQDVTEKSPNLARPWNNLGLALRTAGLSEEALTAFNTALTLDPHYTEARNNLGVLYQHTGKTQKAVQCFENVIKLNPGFAPGYLNMGKVLLDMDRPDQAEPFFQKALTLAPETEAVHYNLGLVRFRQTDLAAAWRHVNSALDLNPGYDLALNLAGSLHMACGNTGQAVALYRKALAITPLSAETFNNLGIALHRQGDSGQAMTFFRRALERNPGFADAASNLEKIEAALETYGLAIRALEQAVAASPGDPARLFQLGRLYAAVGMQDKALAAYEKTIVLKPDDAACLNALGTLYADICDIQKAITCFEKLARLAPDNAVVYYNLACLYARQHQVAPALTNLENALAAGYDDMDRIRTDKDLDNIRHTEAFDRLIQKSAD</sequence>
<evidence type="ECO:0000256" key="4">
    <source>
        <dbReference type="SAM" id="Phobius"/>
    </source>
</evidence>
<dbReference type="Pfam" id="PF00515">
    <property type="entry name" value="TPR_1"/>
    <property type="match status" value="1"/>
</dbReference>
<dbReference type="NCBIfam" id="NF047558">
    <property type="entry name" value="TPR_END_plus"/>
    <property type="match status" value="1"/>
</dbReference>
<keyword evidence="1" id="KW-0677">Repeat</keyword>
<protein>
    <submittedName>
        <fullName evidence="5">Tetratricopeptide TPR_2 repeat protein</fullName>
    </submittedName>
</protein>
<dbReference type="AlphaFoldDB" id="A8ZVN6"/>
<feature type="transmembrane region" description="Helical" evidence="4">
    <location>
        <begin position="331"/>
        <end position="355"/>
    </location>
</feature>
<dbReference type="PROSITE" id="PS50005">
    <property type="entry name" value="TPR"/>
    <property type="match status" value="7"/>
</dbReference>
<feature type="transmembrane region" description="Helical" evidence="4">
    <location>
        <begin position="178"/>
        <end position="209"/>
    </location>
</feature>
<name>A8ZVN6_DESOH</name>
<feature type="repeat" description="TPR" evidence="3">
    <location>
        <begin position="425"/>
        <end position="458"/>
    </location>
</feature>
<proteinExistence type="predicted"/>
<dbReference type="HOGENOM" id="CLU_011615_5_1_7"/>
<dbReference type="EMBL" id="CP000859">
    <property type="protein sequence ID" value="ABW68223.1"/>
    <property type="molecule type" value="Genomic_DNA"/>
</dbReference>
<keyword evidence="4" id="KW-0812">Transmembrane</keyword>
<evidence type="ECO:0000313" key="6">
    <source>
        <dbReference type="Proteomes" id="UP000008561"/>
    </source>
</evidence>
<dbReference type="PANTHER" id="PTHR44227:SF3">
    <property type="entry name" value="PROTEIN O-MANNOSYL-TRANSFERASE TMTC4"/>
    <property type="match status" value="1"/>
</dbReference>
<feature type="repeat" description="TPR" evidence="3">
    <location>
        <begin position="527"/>
        <end position="560"/>
    </location>
</feature>
<organism evidence="5 6">
    <name type="scientific">Desulfosudis oleivorans (strain DSM 6200 / JCM 39069 / Hxd3)</name>
    <name type="common">Desulfococcus oleovorans</name>
    <dbReference type="NCBI Taxonomy" id="96561"/>
    <lineage>
        <taxon>Bacteria</taxon>
        <taxon>Pseudomonadati</taxon>
        <taxon>Thermodesulfobacteriota</taxon>
        <taxon>Desulfobacteria</taxon>
        <taxon>Desulfobacterales</taxon>
        <taxon>Desulfosudaceae</taxon>
        <taxon>Desulfosudis</taxon>
    </lineage>
</organism>
<evidence type="ECO:0000256" key="3">
    <source>
        <dbReference type="PROSITE-ProRule" id="PRU00339"/>
    </source>
</evidence>
<dbReference type="RefSeq" id="WP_012175835.1">
    <property type="nucleotide sequence ID" value="NC_009943.1"/>
</dbReference>
<reference evidence="5 6" key="1">
    <citation type="submission" date="2007-10" db="EMBL/GenBank/DDBJ databases">
        <title>Complete sequence of Desulfococcus oleovorans Hxd3.</title>
        <authorList>
            <consortium name="US DOE Joint Genome Institute"/>
            <person name="Copeland A."/>
            <person name="Lucas S."/>
            <person name="Lapidus A."/>
            <person name="Barry K."/>
            <person name="Glavina del Rio T."/>
            <person name="Dalin E."/>
            <person name="Tice H."/>
            <person name="Pitluck S."/>
            <person name="Kiss H."/>
            <person name="Brettin T."/>
            <person name="Bruce D."/>
            <person name="Detter J.C."/>
            <person name="Han C."/>
            <person name="Schmutz J."/>
            <person name="Larimer F."/>
            <person name="Land M."/>
            <person name="Hauser L."/>
            <person name="Kyrpides N."/>
            <person name="Kim E."/>
            <person name="Wawrik B."/>
            <person name="Richardson P."/>
        </authorList>
    </citation>
    <scope>NUCLEOTIDE SEQUENCE [LARGE SCALE GENOMIC DNA]</scope>
    <source>
        <strain evidence="6">DSM 6200 / JCM 39069 / Hxd3</strain>
    </source>
</reference>
<dbReference type="SUPFAM" id="SSF48452">
    <property type="entry name" value="TPR-like"/>
    <property type="match status" value="2"/>
</dbReference>
<dbReference type="eggNOG" id="COG0457">
    <property type="taxonomic scope" value="Bacteria"/>
</dbReference>
<keyword evidence="4" id="KW-0472">Membrane</keyword>
<dbReference type="InterPro" id="IPR011990">
    <property type="entry name" value="TPR-like_helical_dom_sf"/>
</dbReference>
<dbReference type="PROSITE" id="PS50293">
    <property type="entry name" value="TPR_REGION"/>
    <property type="match status" value="2"/>
</dbReference>
<keyword evidence="2 3" id="KW-0802">TPR repeat</keyword>
<feature type="repeat" description="TPR" evidence="3">
    <location>
        <begin position="459"/>
        <end position="492"/>
    </location>
</feature>
<feature type="transmembrane region" description="Helical" evidence="4">
    <location>
        <begin position="145"/>
        <end position="166"/>
    </location>
</feature>
<feature type="transmembrane region" description="Helical" evidence="4">
    <location>
        <begin position="122"/>
        <end position="139"/>
    </location>
</feature>
<accession>A8ZVN6</accession>
<feature type="transmembrane region" description="Helical" evidence="4">
    <location>
        <begin position="361"/>
        <end position="379"/>
    </location>
</feature>
<dbReference type="Pfam" id="PF13181">
    <property type="entry name" value="TPR_8"/>
    <property type="match status" value="2"/>
</dbReference>
<feature type="repeat" description="TPR" evidence="3">
    <location>
        <begin position="663"/>
        <end position="696"/>
    </location>
</feature>